<evidence type="ECO:0000313" key="11">
    <source>
        <dbReference type="Proteomes" id="UP000234881"/>
    </source>
</evidence>
<dbReference type="Pfam" id="PF02397">
    <property type="entry name" value="Bac_transf"/>
    <property type="match status" value="1"/>
</dbReference>
<feature type="transmembrane region" description="Helical" evidence="8">
    <location>
        <begin position="121"/>
        <end position="140"/>
    </location>
</feature>
<keyword evidence="5 8" id="KW-1133">Transmembrane helix</keyword>
<dbReference type="RefSeq" id="WP_101533992.1">
    <property type="nucleotide sequence ID" value="NZ_JBFHIU010000084.1"/>
</dbReference>
<feature type="transmembrane region" description="Helical" evidence="8">
    <location>
        <begin position="60"/>
        <end position="80"/>
    </location>
</feature>
<dbReference type="Pfam" id="PF13727">
    <property type="entry name" value="CoA_binding_3"/>
    <property type="match status" value="1"/>
</dbReference>
<feature type="domain" description="Bacterial sugar transferase" evidence="9">
    <location>
        <begin position="317"/>
        <end position="505"/>
    </location>
</feature>
<evidence type="ECO:0000313" key="10">
    <source>
        <dbReference type="EMBL" id="PLW76703.1"/>
    </source>
</evidence>
<sequence length="511" mass="56675">MQALDPQTAYSSSAVLAASSEDNAKASQQISDLAREVASEFSTTTYAPMMVRGLIQLGDFAVLTTIGLISSSFMGGSVLAGIHLPLAFSAAGALLFLLFMLSTDGYAVHEMHSLAPQVGKIIGAWTLVTVLFLLVTYLSGTPIDENRSWLGLWFFAGISSIAAVRAIQAYFIHHWQADGRLERRAVIVGGGQPAADIIQSLENQVNNDIRICGIFDDRDDDRSPAIVAGYPKLGNVDDLVEFSRLCNIDMLIVTIPVTAENRVLQMLHKLWVLPLDIHLSAHMNKMQFRRRSYSYVGNLPTVPVFAKPIANWGSLLKRVFDIVISCVTIVVLSPVLIGTAIAIKRDSEGPVIFKQKRLGFNNEEVLIYKFRSLYHNQSDEKAAKSVTKGDSRVTKVGRFIRKTSIDELPQLFNVLLGTLSLVGPRPHVPHQLTDNRLFEEVADGYMARHKVKPGITGWAQIHGWRGEIDDDNKLKQRVQHDIYYIENWSLALDLYILAVTPLKLFNQDGAY</sequence>
<protein>
    <submittedName>
        <fullName evidence="10">Undecaprenyl-phosphate glucose phosphotransferase</fullName>
    </submittedName>
</protein>
<dbReference type="PANTHER" id="PTHR30576">
    <property type="entry name" value="COLANIC BIOSYNTHESIS UDP-GLUCOSE LIPID CARRIER TRANSFERASE"/>
    <property type="match status" value="1"/>
</dbReference>
<feature type="transmembrane region" description="Helical" evidence="8">
    <location>
        <begin position="322"/>
        <end position="343"/>
    </location>
</feature>
<dbReference type="Proteomes" id="UP000234881">
    <property type="component" value="Unassembled WGS sequence"/>
</dbReference>
<keyword evidence="3 10" id="KW-0808">Transferase</keyword>
<evidence type="ECO:0000256" key="8">
    <source>
        <dbReference type="SAM" id="Phobius"/>
    </source>
</evidence>
<feature type="transmembrane region" description="Helical" evidence="8">
    <location>
        <begin position="86"/>
        <end position="109"/>
    </location>
</feature>
<dbReference type="InterPro" id="IPR017475">
    <property type="entry name" value="EPS_sugar_tfrase"/>
</dbReference>
<comment type="caution">
    <text evidence="10">The sequence shown here is derived from an EMBL/GenBank/DDBJ whole genome shotgun (WGS) entry which is preliminary data.</text>
</comment>
<evidence type="ECO:0000259" key="9">
    <source>
        <dbReference type="Pfam" id="PF02397"/>
    </source>
</evidence>
<evidence type="ECO:0000256" key="6">
    <source>
        <dbReference type="ARBA" id="ARBA00023136"/>
    </source>
</evidence>
<feature type="transmembrane region" description="Helical" evidence="8">
    <location>
        <begin position="152"/>
        <end position="173"/>
    </location>
</feature>
<dbReference type="GO" id="GO:0000271">
    <property type="term" value="P:polysaccharide biosynthetic process"/>
    <property type="evidence" value="ECO:0007669"/>
    <property type="project" value="UniProtKB-KW"/>
</dbReference>
<keyword evidence="11" id="KW-1185">Reference proteome</keyword>
<dbReference type="Gene3D" id="3.40.50.720">
    <property type="entry name" value="NAD(P)-binding Rossmann-like Domain"/>
    <property type="match status" value="1"/>
</dbReference>
<name>A0A2N5XQD6_9HYPH</name>
<evidence type="ECO:0000256" key="3">
    <source>
        <dbReference type="ARBA" id="ARBA00022679"/>
    </source>
</evidence>
<comment type="subcellular location">
    <subcellularLocation>
        <location evidence="1">Membrane</location>
        <topology evidence="1">Multi-pass membrane protein</topology>
    </subcellularLocation>
</comment>
<organism evidence="10 11">
    <name type="scientific">Cohaesibacter celericrescens</name>
    <dbReference type="NCBI Taxonomy" id="2067669"/>
    <lineage>
        <taxon>Bacteria</taxon>
        <taxon>Pseudomonadati</taxon>
        <taxon>Pseudomonadota</taxon>
        <taxon>Alphaproteobacteria</taxon>
        <taxon>Hyphomicrobiales</taxon>
        <taxon>Cohaesibacteraceae</taxon>
    </lineage>
</organism>
<proteinExistence type="inferred from homology"/>
<dbReference type="PANTHER" id="PTHR30576:SF0">
    <property type="entry name" value="UNDECAPRENYL-PHOSPHATE N-ACETYLGALACTOSAMINYL 1-PHOSPHATE TRANSFERASE-RELATED"/>
    <property type="match status" value="1"/>
</dbReference>
<dbReference type="GO" id="GO:0016780">
    <property type="term" value="F:phosphotransferase activity, for other substituted phosphate groups"/>
    <property type="evidence" value="ECO:0007669"/>
    <property type="project" value="TreeGrafter"/>
</dbReference>
<keyword evidence="6 8" id="KW-0472">Membrane</keyword>
<evidence type="ECO:0000256" key="4">
    <source>
        <dbReference type="ARBA" id="ARBA00022692"/>
    </source>
</evidence>
<dbReference type="EMBL" id="PKUQ01000022">
    <property type="protein sequence ID" value="PLW76703.1"/>
    <property type="molecule type" value="Genomic_DNA"/>
</dbReference>
<dbReference type="InterPro" id="IPR017473">
    <property type="entry name" value="Undecaprenyl-P_gluc_Ptfrase"/>
</dbReference>
<evidence type="ECO:0000256" key="1">
    <source>
        <dbReference type="ARBA" id="ARBA00004141"/>
    </source>
</evidence>
<dbReference type="AlphaFoldDB" id="A0A2N5XQD6"/>
<dbReference type="InterPro" id="IPR003362">
    <property type="entry name" value="Bact_transf"/>
</dbReference>
<comment type="similarity">
    <text evidence="2">Belongs to the bacterial sugar transferase family.</text>
</comment>
<reference evidence="10 11" key="1">
    <citation type="submission" date="2018-01" db="EMBL/GenBank/DDBJ databases">
        <title>The draft genome sequence of Cohaesibacter sp. H1304.</title>
        <authorList>
            <person name="Wang N.-N."/>
            <person name="Du Z.-J."/>
        </authorList>
    </citation>
    <scope>NUCLEOTIDE SEQUENCE [LARGE SCALE GENOMIC DNA]</scope>
    <source>
        <strain evidence="10 11">H1304</strain>
    </source>
</reference>
<keyword evidence="4 8" id="KW-0812">Transmembrane</keyword>
<evidence type="ECO:0000256" key="5">
    <source>
        <dbReference type="ARBA" id="ARBA00022989"/>
    </source>
</evidence>
<gene>
    <name evidence="10" type="ORF">C0081_11555</name>
</gene>
<evidence type="ECO:0000256" key="7">
    <source>
        <dbReference type="ARBA" id="ARBA00023169"/>
    </source>
</evidence>
<dbReference type="NCBIfam" id="TIGR03025">
    <property type="entry name" value="EPS_sugtrans"/>
    <property type="match status" value="1"/>
</dbReference>
<keyword evidence="7" id="KW-0270">Exopolysaccharide synthesis</keyword>
<accession>A0A2N5XQD6</accession>
<dbReference type="NCBIfam" id="TIGR03023">
    <property type="entry name" value="WcaJ_sugtrans"/>
    <property type="match status" value="1"/>
</dbReference>
<dbReference type="GO" id="GO:0016020">
    <property type="term" value="C:membrane"/>
    <property type="evidence" value="ECO:0007669"/>
    <property type="project" value="UniProtKB-SubCell"/>
</dbReference>
<evidence type="ECO:0000256" key="2">
    <source>
        <dbReference type="ARBA" id="ARBA00006464"/>
    </source>
</evidence>
<dbReference type="OrthoDB" id="9808602at2"/>